<dbReference type="EMBL" id="JADIIL010000014">
    <property type="protein sequence ID" value="MBF4474510.1"/>
    <property type="molecule type" value="Genomic_DNA"/>
</dbReference>
<gene>
    <name evidence="1" type="ORF">ISP06_03435</name>
</gene>
<reference evidence="1" key="1">
    <citation type="submission" date="2020-10" db="EMBL/GenBank/DDBJ databases">
        <title>Dehalococcoides mccartyi of a TCE/Cr reducing biochatode.</title>
        <authorList>
            <person name="Matturro B."/>
        </authorList>
    </citation>
    <scope>NUCLEOTIDE SEQUENCE</scope>
    <source>
        <strain evidence="1">Bin2</strain>
    </source>
</reference>
<dbReference type="Proteomes" id="UP000606900">
    <property type="component" value="Unassembled WGS sequence"/>
</dbReference>
<protein>
    <submittedName>
        <fullName evidence="1">Uncharacterized protein</fullName>
    </submittedName>
</protein>
<evidence type="ECO:0000313" key="2">
    <source>
        <dbReference type="Proteomes" id="UP000606900"/>
    </source>
</evidence>
<dbReference type="RefSeq" id="WP_276698499.1">
    <property type="nucleotide sequence ID" value="NZ_JADIIL010000014.1"/>
</dbReference>
<organism evidence="1 2">
    <name type="scientific">Methanobacterium formicicum</name>
    <dbReference type="NCBI Taxonomy" id="2162"/>
    <lineage>
        <taxon>Archaea</taxon>
        <taxon>Methanobacteriati</taxon>
        <taxon>Methanobacteriota</taxon>
        <taxon>Methanomada group</taxon>
        <taxon>Methanobacteria</taxon>
        <taxon>Methanobacteriales</taxon>
        <taxon>Methanobacteriaceae</taxon>
        <taxon>Methanobacterium</taxon>
    </lineage>
</organism>
<name>A0A843AMY8_METFO</name>
<dbReference type="AlphaFoldDB" id="A0A843AMY8"/>
<sequence length="162" mass="19640">MRHSYGTIDKRNILLYKPQLFHKTDNLLVFPSKDFQKWHSELMELLDGIYQIDSLKRDPAKYIENQDLNLTIGLLLNINEELEHIFNPTQELDYSYHYISMVDAEYKKQQGNFYSRYIDKINRKVIKITPEMKYKHMMEILDETHRIWAENTVQNRRLQSNK</sequence>
<comment type="caution">
    <text evidence="1">The sequence shown here is derived from an EMBL/GenBank/DDBJ whole genome shotgun (WGS) entry which is preliminary data.</text>
</comment>
<proteinExistence type="predicted"/>
<accession>A0A843AMY8</accession>
<evidence type="ECO:0000313" key="1">
    <source>
        <dbReference type="EMBL" id="MBF4474510.1"/>
    </source>
</evidence>